<evidence type="ECO:0000313" key="12">
    <source>
        <dbReference type="Proteomes" id="UP000694523"/>
    </source>
</evidence>
<evidence type="ECO:0000256" key="2">
    <source>
        <dbReference type="ARBA" id="ARBA00022525"/>
    </source>
</evidence>
<dbReference type="PANTHER" id="PTHR45869">
    <property type="entry name" value="C-REACTIVE PROTEIN-RELATED"/>
    <property type="match status" value="1"/>
</dbReference>
<evidence type="ECO:0000256" key="5">
    <source>
        <dbReference type="ARBA" id="ARBA00022837"/>
    </source>
</evidence>
<organism evidence="11 12">
    <name type="scientific">Neogobius melanostomus</name>
    <name type="common">round goby</name>
    <dbReference type="NCBI Taxonomy" id="47308"/>
    <lineage>
        <taxon>Eukaryota</taxon>
        <taxon>Metazoa</taxon>
        <taxon>Chordata</taxon>
        <taxon>Craniata</taxon>
        <taxon>Vertebrata</taxon>
        <taxon>Euteleostomi</taxon>
        <taxon>Actinopterygii</taxon>
        <taxon>Neopterygii</taxon>
        <taxon>Teleostei</taxon>
        <taxon>Neoteleostei</taxon>
        <taxon>Acanthomorphata</taxon>
        <taxon>Gobiaria</taxon>
        <taxon>Gobiiformes</taxon>
        <taxon>Gobioidei</taxon>
        <taxon>Gobiidae</taxon>
        <taxon>Benthophilinae</taxon>
        <taxon>Neogobiini</taxon>
        <taxon>Neogobius</taxon>
    </lineage>
</organism>
<dbReference type="SMART" id="SM00159">
    <property type="entry name" value="PTX"/>
    <property type="match status" value="1"/>
</dbReference>
<reference evidence="11" key="1">
    <citation type="submission" date="2025-08" db="UniProtKB">
        <authorList>
            <consortium name="Ensembl"/>
        </authorList>
    </citation>
    <scope>IDENTIFICATION</scope>
</reference>
<evidence type="ECO:0000256" key="4">
    <source>
        <dbReference type="ARBA" id="ARBA00022729"/>
    </source>
</evidence>
<evidence type="ECO:0000256" key="6">
    <source>
        <dbReference type="ARBA" id="ARBA00023157"/>
    </source>
</evidence>
<dbReference type="GO" id="GO:0005576">
    <property type="term" value="C:extracellular region"/>
    <property type="evidence" value="ECO:0007669"/>
    <property type="project" value="UniProtKB-SubCell"/>
</dbReference>
<evidence type="ECO:0000256" key="7">
    <source>
        <dbReference type="ARBA" id="ARBA00038102"/>
    </source>
</evidence>
<evidence type="ECO:0000256" key="9">
    <source>
        <dbReference type="RuleBase" id="RU362112"/>
    </source>
</evidence>
<keyword evidence="3 9" id="KW-0479">Metal-binding</keyword>
<dbReference type="Proteomes" id="UP000694523">
    <property type="component" value="Unplaced"/>
</dbReference>
<dbReference type="PROSITE" id="PS51828">
    <property type="entry name" value="PTX_2"/>
    <property type="match status" value="1"/>
</dbReference>
<evidence type="ECO:0000256" key="3">
    <source>
        <dbReference type="ARBA" id="ARBA00022723"/>
    </source>
</evidence>
<name>A0A8C6UXW8_9GOBI</name>
<dbReference type="Ensembl" id="ENSNMLT00000044684.1">
    <property type="protein sequence ID" value="ENSNMLP00000040162.1"/>
    <property type="gene ID" value="ENSNMLG00000024701.1"/>
</dbReference>
<keyword evidence="4 9" id="KW-0732">Signal</keyword>
<comment type="cofactor">
    <cofactor evidence="9">
        <name>Ca(2+)</name>
        <dbReference type="ChEBI" id="CHEBI:29108"/>
    </cofactor>
    <text evidence="9">Binds 2 calcium ions per subunit.</text>
</comment>
<evidence type="ECO:0000259" key="10">
    <source>
        <dbReference type="PROSITE" id="PS51828"/>
    </source>
</evidence>
<accession>A0A8C6UXW8</accession>
<evidence type="ECO:0000256" key="1">
    <source>
        <dbReference type="ARBA" id="ARBA00004613"/>
    </source>
</evidence>
<comment type="subcellular location">
    <subcellularLocation>
        <location evidence="1 9">Secreted</location>
    </subcellularLocation>
</comment>
<comment type="similarity">
    <text evidence="7 9">Belongs to the pentraxin family.</text>
</comment>
<comment type="subunit">
    <text evidence="9">Homopentamer. Pentaxin (or pentraxin) have a discoid arrangement of 5 non-covalently bound subunits.</text>
</comment>
<keyword evidence="2" id="KW-0964">Secreted</keyword>
<proteinExistence type="inferred from homology"/>
<dbReference type="GO" id="GO:0046872">
    <property type="term" value="F:metal ion binding"/>
    <property type="evidence" value="ECO:0007669"/>
    <property type="project" value="UniProtKB-KW"/>
</dbReference>
<dbReference type="InterPro" id="IPR013320">
    <property type="entry name" value="ConA-like_dom_sf"/>
</dbReference>
<dbReference type="PRINTS" id="PR00895">
    <property type="entry name" value="PENTAXIN"/>
</dbReference>
<feature type="signal peptide" evidence="9">
    <location>
        <begin position="1"/>
        <end position="18"/>
    </location>
</feature>
<feature type="chain" id="PRO_5034446444" description="Pentraxin family member" evidence="9">
    <location>
        <begin position="19"/>
        <end position="228"/>
    </location>
</feature>
<keyword evidence="5 9" id="KW-0106">Calcium</keyword>
<reference evidence="11" key="2">
    <citation type="submission" date="2025-09" db="UniProtKB">
        <authorList>
            <consortium name="Ensembl"/>
        </authorList>
    </citation>
    <scope>IDENTIFICATION</scope>
</reference>
<protein>
    <recommendedName>
        <fullName evidence="9">Pentraxin family member</fullName>
    </recommendedName>
</protein>
<dbReference type="InterPro" id="IPR051005">
    <property type="entry name" value="Pentraxin_domain"/>
</dbReference>
<evidence type="ECO:0000313" key="11">
    <source>
        <dbReference type="Ensembl" id="ENSNMLP00000040162.1"/>
    </source>
</evidence>
<dbReference type="PANTHER" id="PTHR45869:SF7">
    <property type="entry name" value="C-REACTIVE PROTEIN"/>
    <property type="match status" value="1"/>
</dbReference>
<sequence length="228" mass="25644">MVLIIAFLLMTLGKLITCAPQDLSGKMFTFPQKTDTAYVKITTPNLQLGAATVCLRFFTDITRAYGLFSLATPGHPDSFHFVANRYQIGSVQFAVGDVFSYFYGHSFKLNAWQSVCGTWNANTGLTQFWHNGNPGSRRFTTTSHLTGAPFITLGQEQDTYGGGYDLYYSFVGMISDLHMWDYVLTPDQIKNYSYKLTFPSGNVLNWAALDFQVKGRVLVEDEQKHSFK</sequence>
<keyword evidence="12" id="KW-1185">Reference proteome</keyword>
<evidence type="ECO:0000256" key="8">
    <source>
        <dbReference type="PROSITE-ProRule" id="PRU01172"/>
    </source>
</evidence>
<dbReference type="SUPFAM" id="SSF49899">
    <property type="entry name" value="Concanavalin A-like lectins/glucanases"/>
    <property type="match status" value="1"/>
</dbReference>
<dbReference type="Gene3D" id="2.60.120.200">
    <property type="match status" value="1"/>
</dbReference>
<dbReference type="Pfam" id="PF00354">
    <property type="entry name" value="Pentaxin"/>
    <property type="match status" value="1"/>
</dbReference>
<dbReference type="InterPro" id="IPR001759">
    <property type="entry name" value="PTX_dom"/>
</dbReference>
<dbReference type="AlphaFoldDB" id="A0A8C6UXW8"/>
<keyword evidence="6" id="KW-1015">Disulfide bond</keyword>
<feature type="domain" description="Pentraxin (PTX)" evidence="10">
    <location>
        <begin position="24"/>
        <end position="225"/>
    </location>
</feature>
<comment type="caution">
    <text evidence="8">Lacks conserved residue(s) required for the propagation of feature annotation.</text>
</comment>